<name>A0ABN6J4H7_9CLOT</name>
<dbReference type="Pfam" id="PF01473">
    <property type="entry name" value="Choline_bind_1"/>
    <property type="match status" value="1"/>
</dbReference>
<keyword evidence="6" id="KW-1185">Reference proteome</keyword>
<evidence type="ECO:0000256" key="2">
    <source>
        <dbReference type="ARBA" id="ARBA00022801"/>
    </source>
</evidence>
<accession>A0ABN6J4H7</accession>
<dbReference type="RefSeq" id="WP_224034673.1">
    <property type="nucleotide sequence ID" value="NZ_AP024849.1"/>
</dbReference>
<evidence type="ECO:0000256" key="1">
    <source>
        <dbReference type="ARBA" id="ARBA00022737"/>
    </source>
</evidence>
<dbReference type="InterPro" id="IPR018337">
    <property type="entry name" value="Cell_wall/Cho-bd_repeat"/>
</dbReference>
<keyword evidence="1" id="KW-0677">Repeat</keyword>
<dbReference type="InterPro" id="IPR050695">
    <property type="entry name" value="N-acetylmuramoyl_amidase_3"/>
</dbReference>
<feature type="domain" description="MurNAc-LAA" evidence="4">
    <location>
        <begin position="68"/>
        <end position="174"/>
    </location>
</feature>
<sequence>MSKYIIADGHTASGNAGCGAVDQLDESNCTREVGPLVCKYLEQEGETAIHSRIDTSNSYNFEDCYVRSNLANKIGADWYIEIHFNSGKEHTGDGAEVCVGRGSTGEKVEMASRISSSIANALGIEDRGVKEEGLIVLSRTNMRALLVECMFVDSNAPTKYDPAIIARAIVEGILAISINDEWKEGWNSKSGRWWYSPDPVSKTYYKSEWNLIDNKWYLFDSNGWCITGWVYYQTCKDKKDVWYYLDSSNCDMTIGWKKIDGKWYYFNSSGEMQTGWIKDNGKDYCLYSSGAMIYNCDMYGYRFDRNGIATKIQ</sequence>
<dbReference type="Pfam" id="PF01520">
    <property type="entry name" value="Amidase_3"/>
    <property type="match status" value="1"/>
</dbReference>
<organism evidence="5 6">
    <name type="scientific">Clostridium gelidum</name>
    <dbReference type="NCBI Taxonomy" id="704125"/>
    <lineage>
        <taxon>Bacteria</taxon>
        <taxon>Bacillati</taxon>
        <taxon>Bacillota</taxon>
        <taxon>Clostridia</taxon>
        <taxon>Eubacteriales</taxon>
        <taxon>Clostridiaceae</taxon>
        <taxon>Clostridium</taxon>
    </lineage>
</organism>
<feature type="repeat" description="Cell wall-binding" evidence="3">
    <location>
        <begin position="253"/>
        <end position="272"/>
    </location>
</feature>
<dbReference type="Gene3D" id="2.10.270.10">
    <property type="entry name" value="Cholin Binding"/>
    <property type="match status" value="1"/>
</dbReference>
<reference evidence="6" key="1">
    <citation type="submission" date="2021-07" db="EMBL/GenBank/DDBJ databases">
        <title>Complete genome sequencing of a Clostridium isolate.</title>
        <authorList>
            <person name="Ueki A."/>
            <person name="Tonouchi A."/>
        </authorList>
    </citation>
    <scope>NUCLEOTIDE SEQUENCE [LARGE SCALE GENOMIC DNA]</scope>
    <source>
        <strain evidence="6">C5S11</strain>
    </source>
</reference>
<dbReference type="Gene3D" id="3.40.630.40">
    <property type="entry name" value="Zn-dependent exopeptidases"/>
    <property type="match status" value="1"/>
</dbReference>
<dbReference type="Pfam" id="PF19127">
    <property type="entry name" value="Choline_bind_3"/>
    <property type="match status" value="1"/>
</dbReference>
<evidence type="ECO:0000256" key="3">
    <source>
        <dbReference type="PROSITE-ProRule" id="PRU00591"/>
    </source>
</evidence>
<dbReference type="SUPFAM" id="SSF53187">
    <property type="entry name" value="Zn-dependent exopeptidases"/>
    <property type="match status" value="1"/>
</dbReference>
<dbReference type="PANTHER" id="PTHR30404:SF0">
    <property type="entry name" value="N-ACETYLMURAMOYL-L-ALANINE AMIDASE AMIC"/>
    <property type="match status" value="1"/>
</dbReference>
<dbReference type="Proteomes" id="UP000824633">
    <property type="component" value="Chromosome"/>
</dbReference>
<dbReference type="InterPro" id="IPR002508">
    <property type="entry name" value="MurNAc-LAA_cat"/>
</dbReference>
<protein>
    <recommendedName>
        <fullName evidence="4">MurNAc-LAA domain-containing protein</fullName>
    </recommendedName>
</protein>
<dbReference type="EMBL" id="AP024849">
    <property type="protein sequence ID" value="BCZ48410.1"/>
    <property type="molecule type" value="Genomic_DNA"/>
</dbReference>
<evidence type="ECO:0000313" key="6">
    <source>
        <dbReference type="Proteomes" id="UP000824633"/>
    </source>
</evidence>
<evidence type="ECO:0000313" key="5">
    <source>
        <dbReference type="EMBL" id="BCZ48410.1"/>
    </source>
</evidence>
<evidence type="ECO:0000259" key="4">
    <source>
        <dbReference type="SMART" id="SM00646"/>
    </source>
</evidence>
<gene>
    <name evidence="5" type="ORF">psyc5s11_44770</name>
</gene>
<dbReference type="SUPFAM" id="SSF69360">
    <property type="entry name" value="Cell wall binding repeat"/>
    <property type="match status" value="1"/>
</dbReference>
<dbReference type="CDD" id="cd02696">
    <property type="entry name" value="MurNAc-LAA"/>
    <property type="match status" value="1"/>
</dbReference>
<dbReference type="PROSITE" id="PS51170">
    <property type="entry name" value="CW"/>
    <property type="match status" value="1"/>
</dbReference>
<keyword evidence="2" id="KW-0378">Hydrolase</keyword>
<proteinExistence type="predicted"/>
<dbReference type="SMART" id="SM00646">
    <property type="entry name" value="Ami_3"/>
    <property type="match status" value="1"/>
</dbReference>
<dbReference type="PANTHER" id="PTHR30404">
    <property type="entry name" value="N-ACETYLMURAMOYL-L-ALANINE AMIDASE"/>
    <property type="match status" value="1"/>
</dbReference>